<keyword evidence="2" id="KW-0732">Signal</keyword>
<feature type="region of interest" description="Disordered" evidence="1">
    <location>
        <begin position="124"/>
        <end position="151"/>
    </location>
</feature>
<gene>
    <name evidence="3" type="ORF">QO034_13075</name>
</gene>
<dbReference type="RefSeq" id="WP_284485982.1">
    <property type="nucleotide sequence ID" value="NZ_JASNJE010000015.1"/>
</dbReference>
<reference evidence="3 4" key="1">
    <citation type="submission" date="2023-05" db="EMBL/GenBank/DDBJ databases">
        <title>Sedimentitalea sp. nov. JM2-8.</title>
        <authorList>
            <person name="Huang J."/>
        </authorList>
    </citation>
    <scope>NUCLEOTIDE SEQUENCE [LARGE SCALE GENOMIC DNA]</scope>
    <source>
        <strain evidence="3 4">JM2-8</strain>
    </source>
</reference>
<evidence type="ECO:0000313" key="4">
    <source>
        <dbReference type="Proteomes" id="UP001227126"/>
    </source>
</evidence>
<protein>
    <recommendedName>
        <fullName evidence="5">Nuclease</fullName>
    </recommendedName>
</protein>
<sequence>MVLAGLFVCWAGFAVAAGPDSTAGEPRSQGAARPETDGSASAKSNRPRIWSALSGDRIELDGVQFALDGVTCPPADTPEGRDAKALLNTFLRAGHVRCTIAGTVTAQTAVCTVNGHNINEEMGRLEGCRPYTRPQPSPSDRSAQKPPNLTQPRLVERRVRPADPYLLWRGPTGLGPVADRLQLLLYSLHLNGVALGSGSYEGE</sequence>
<dbReference type="SUPFAM" id="SSF50199">
    <property type="entry name" value="Staphylococcal nuclease"/>
    <property type="match status" value="1"/>
</dbReference>
<organism evidence="3 4">
    <name type="scientific">Sedimentitalea xiamensis</name>
    <dbReference type="NCBI Taxonomy" id="3050037"/>
    <lineage>
        <taxon>Bacteria</taxon>
        <taxon>Pseudomonadati</taxon>
        <taxon>Pseudomonadota</taxon>
        <taxon>Alphaproteobacteria</taxon>
        <taxon>Rhodobacterales</taxon>
        <taxon>Paracoccaceae</taxon>
        <taxon>Sedimentitalea</taxon>
    </lineage>
</organism>
<proteinExistence type="predicted"/>
<evidence type="ECO:0000256" key="1">
    <source>
        <dbReference type="SAM" id="MobiDB-lite"/>
    </source>
</evidence>
<dbReference type="InterPro" id="IPR035437">
    <property type="entry name" value="SNase_OB-fold_sf"/>
</dbReference>
<feature type="compositionally biased region" description="Polar residues" evidence="1">
    <location>
        <begin position="138"/>
        <end position="151"/>
    </location>
</feature>
<evidence type="ECO:0008006" key="5">
    <source>
        <dbReference type="Google" id="ProtNLM"/>
    </source>
</evidence>
<feature type="region of interest" description="Disordered" evidence="1">
    <location>
        <begin position="20"/>
        <end position="46"/>
    </location>
</feature>
<dbReference type="EMBL" id="JASNJE010000015">
    <property type="protein sequence ID" value="MDK3074047.1"/>
    <property type="molecule type" value="Genomic_DNA"/>
</dbReference>
<evidence type="ECO:0000256" key="2">
    <source>
        <dbReference type="SAM" id="SignalP"/>
    </source>
</evidence>
<name>A0ABT7FG05_9RHOB</name>
<comment type="caution">
    <text evidence="3">The sequence shown here is derived from an EMBL/GenBank/DDBJ whole genome shotgun (WGS) entry which is preliminary data.</text>
</comment>
<keyword evidence="4" id="KW-1185">Reference proteome</keyword>
<evidence type="ECO:0000313" key="3">
    <source>
        <dbReference type="EMBL" id="MDK3074047.1"/>
    </source>
</evidence>
<feature type="signal peptide" evidence="2">
    <location>
        <begin position="1"/>
        <end position="16"/>
    </location>
</feature>
<accession>A0ABT7FG05</accession>
<dbReference type="Proteomes" id="UP001227126">
    <property type="component" value="Unassembled WGS sequence"/>
</dbReference>
<feature type="chain" id="PRO_5046669644" description="Nuclease" evidence="2">
    <location>
        <begin position="17"/>
        <end position="203"/>
    </location>
</feature>